<sequence length="124" mass="13209">MKKISPFKKMLCLLALTTASQTIIAQGVGINNDATNPDNSAMLHVKSTTKGILIPRMLTTARNAIAAPATGLLVFDLTTNSFWFFDGVIWTELISGVDSDDQDLGLTGNTLSLTNDATPVNLTP</sequence>
<protein>
    <submittedName>
        <fullName evidence="2">Uncharacterized protein</fullName>
    </submittedName>
</protein>
<dbReference type="EMBL" id="CACVAQ010000269">
    <property type="protein sequence ID" value="CAA6819007.1"/>
    <property type="molecule type" value="Genomic_DNA"/>
</dbReference>
<name>A0A6S6TLE0_9BACT</name>
<evidence type="ECO:0000313" key="2">
    <source>
        <dbReference type="EMBL" id="CAA6819007.1"/>
    </source>
</evidence>
<dbReference type="AlphaFoldDB" id="A0A6S6TLE0"/>
<gene>
    <name evidence="2" type="ORF">HELGO_WM17602</name>
</gene>
<reference evidence="2" key="1">
    <citation type="submission" date="2020-01" db="EMBL/GenBank/DDBJ databases">
        <authorList>
            <person name="Meier V. D."/>
            <person name="Meier V D."/>
        </authorList>
    </citation>
    <scope>NUCLEOTIDE SEQUENCE</scope>
    <source>
        <strain evidence="2">HLG_WM_MAG_10</strain>
    </source>
</reference>
<accession>A0A6S6TLE0</accession>
<feature type="chain" id="PRO_5027551809" evidence="1">
    <location>
        <begin position="26"/>
        <end position="124"/>
    </location>
</feature>
<proteinExistence type="predicted"/>
<keyword evidence="1" id="KW-0732">Signal</keyword>
<organism evidence="2">
    <name type="scientific">uncultured Aureispira sp</name>
    <dbReference type="NCBI Taxonomy" id="1331704"/>
    <lineage>
        <taxon>Bacteria</taxon>
        <taxon>Pseudomonadati</taxon>
        <taxon>Bacteroidota</taxon>
        <taxon>Saprospiria</taxon>
        <taxon>Saprospirales</taxon>
        <taxon>Saprospiraceae</taxon>
        <taxon>Aureispira</taxon>
        <taxon>environmental samples</taxon>
    </lineage>
</organism>
<evidence type="ECO:0000256" key="1">
    <source>
        <dbReference type="SAM" id="SignalP"/>
    </source>
</evidence>
<feature type="non-terminal residue" evidence="2">
    <location>
        <position position="124"/>
    </location>
</feature>
<feature type="signal peptide" evidence="1">
    <location>
        <begin position="1"/>
        <end position="25"/>
    </location>
</feature>